<dbReference type="PANTHER" id="PTHR44006:SF3">
    <property type="entry name" value="(RAPE) HYPOTHETICAL PROTEIN"/>
    <property type="match status" value="1"/>
</dbReference>
<reference evidence="3" key="1">
    <citation type="journal article" date="2014" name="Proc. Natl. Acad. Sci. U.S.A.">
        <title>Extensive sampling of basidiomycete genomes demonstrates inadequacy of the white-rot/brown-rot paradigm for wood decay fungi.</title>
        <authorList>
            <person name="Riley R."/>
            <person name="Salamov A.A."/>
            <person name="Brown D.W."/>
            <person name="Nagy L.G."/>
            <person name="Floudas D."/>
            <person name="Held B.W."/>
            <person name="Levasseur A."/>
            <person name="Lombard V."/>
            <person name="Morin E."/>
            <person name="Otillar R."/>
            <person name="Lindquist E.A."/>
            <person name="Sun H."/>
            <person name="LaButti K.M."/>
            <person name="Schmutz J."/>
            <person name="Jabbour D."/>
            <person name="Luo H."/>
            <person name="Baker S.E."/>
            <person name="Pisabarro A.G."/>
            <person name="Walton J.D."/>
            <person name="Blanchette R.A."/>
            <person name="Henrissat B."/>
            <person name="Martin F."/>
            <person name="Cullen D."/>
            <person name="Hibbett D.S."/>
            <person name="Grigoriev I.V."/>
        </authorList>
    </citation>
    <scope>NUCLEOTIDE SEQUENCE [LARGE SCALE GENOMIC DNA]</scope>
    <source>
        <strain evidence="3">FD-172 SS1</strain>
    </source>
</reference>
<protein>
    <submittedName>
        <fullName evidence="2">Uncharacterized protein</fullName>
    </submittedName>
</protein>
<dbReference type="InterPro" id="IPR052234">
    <property type="entry name" value="U5_snRNP_Component"/>
</dbReference>
<dbReference type="InParanoid" id="A0A067N5I2"/>
<dbReference type="STRING" id="930990.A0A067N5I2"/>
<feature type="compositionally biased region" description="Polar residues" evidence="1">
    <location>
        <begin position="211"/>
        <end position="222"/>
    </location>
</feature>
<organism evidence="2 3">
    <name type="scientific">Botryobasidium botryosum (strain FD-172 SS1)</name>
    <dbReference type="NCBI Taxonomy" id="930990"/>
    <lineage>
        <taxon>Eukaryota</taxon>
        <taxon>Fungi</taxon>
        <taxon>Dikarya</taxon>
        <taxon>Basidiomycota</taxon>
        <taxon>Agaricomycotina</taxon>
        <taxon>Agaricomycetes</taxon>
        <taxon>Cantharellales</taxon>
        <taxon>Botryobasidiaceae</taxon>
        <taxon>Botryobasidium</taxon>
    </lineage>
</organism>
<dbReference type="HOGENOM" id="CLU_025074_0_0_1"/>
<dbReference type="GO" id="GO:0071013">
    <property type="term" value="C:catalytic step 2 spliceosome"/>
    <property type="evidence" value="ECO:0007669"/>
    <property type="project" value="TreeGrafter"/>
</dbReference>
<keyword evidence="3" id="KW-1185">Reference proteome</keyword>
<sequence>MTGVRPHPSRADPMAACFAPLDPTGDVRCQPSAATFVIHPPSLALRVSFALVPIPAMPSSLPLCAFQESLKSLSREFYEAYGEYQKSSKWGIERDGLHSRAQATLVVVLEKTCNLARQAVVSDSGPGPQDLLSFLSSVSNFESDLIYYACGPPGLLDGAVAPFCGNVVDESDCGVSARRRFRGSIRETSGGMRDEGAKRITPQDHVHGRSSARQPSNLADRPSSYTSLLARFREPRLTISESASSTLRTVAEARCEISAVDTPSPASMAITTSALAFLGRIGTSSRNQSLEVYGLERGVGELVSLGRLNPGLDGTARAITANDARELVFVADGSRIKSFRWNGHQKDQELLPVHTMDSGQSSSPLALLDGGARLLRVSDQKLLVWDVDNAPTHGKSGKKIVGKKMKPVRVDTMWEQWQDRADSTELSCGSKPSQLLSLSVDFSNGVRAWAQHPSQSSSMICGLDGQCRCIQFDVETGQVTNYWFGHGAHVSSVQTSVGNPWTFVTTSLDGVTRLYDVRQPAPVVAFFSSAEEVYSSALVHVDGHPFVFSGGTRSEQIKCWDVRARASSYELSTGNNRVNNLAWHASFHTLYAATECDYRERRENPCDYQWFRDPLEGLRDEIDDGEDSDGGESEDEDEEGRCWSAGAVHDELSFGCGFDSGNHKLLSYAFKVNAIPERAPSYGDAPVDKSWSW</sequence>
<dbReference type="AlphaFoldDB" id="A0A067N5I2"/>
<accession>A0A067N5I2</accession>
<evidence type="ECO:0000313" key="2">
    <source>
        <dbReference type="EMBL" id="KDQ19036.1"/>
    </source>
</evidence>
<dbReference type="SUPFAM" id="SSF50978">
    <property type="entry name" value="WD40 repeat-like"/>
    <property type="match status" value="1"/>
</dbReference>
<dbReference type="Gene3D" id="2.130.10.10">
    <property type="entry name" value="YVTN repeat-like/Quinoprotein amine dehydrogenase"/>
    <property type="match status" value="1"/>
</dbReference>
<evidence type="ECO:0000256" key="1">
    <source>
        <dbReference type="SAM" id="MobiDB-lite"/>
    </source>
</evidence>
<evidence type="ECO:0000313" key="3">
    <source>
        <dbReference type="Proteomes" id="UP000027195"/>
    </source>
</evidence>
<dbReference type="OrthoDB" id="548949at2759"/>
<feature type="region of interest" description="Disordered" evidence="1">
    <location>
        <begin position="184"/>
        <end position="222"/>
    </location>
</feature>
<dbReference type="InterPro" id="IPR036322">
    <property type="entry name" value="WD40_repeat_dom_sf"/>
</dbReference>
<dbReference type="GO" id="GO:0003723">
    <property type="term" value="F:RNA binding"/>
    <property type="evidence" value="ECO:0007669"/>
    <property type="project" value="TreeGrafter"/>
</dbReference>
<proteinExistence type="predicted"/>
<dbReference type="Proteomes" id="UP000027195">
    <property type="component" value="Unassembled WGS sequence"/>
</dbReference>
<dbReference type="EMBL" id="KL198020">
    <property type="protein sequence ID" value="KDQ19036.1"/>
    <property type="molecule type" value="Genomic_DNA"/>
</dbReference>
<feature type="compositionally biased region" description="Basic and acidic residues" evidence="1">
    <location>
        <begin position="192"/>
        <end position="207"/>
    </location>
</feature>
<name>A0A067N5I2_BOTB1</name>
<gene>
    <name evidence="2" type="ORF">BOTBODRAFT_482057</name>
</gene>
<dbReference type="PANTHER" id="PTHR44006">
    <property type="entry name" value="U5 SMALL NUCLEAR RIBONUCLEOPROTEIN 40 KDA PROTEIN"/>
    <property type="match status" value="1"/>
</dbReference>
<feature type="compositionally biased region" description="Acidic residues" evidence="1">
    <location>
        <begin position="621"/>
        <end position="639"/>
    </location>
</feature>
<feature type="region of interest" description="Disordered" evidence="1">
    <location>
        <begin position="619"/>
        <end position="640"/>
    </location>
</feature>
<dbReference type="InterPro" id="IPR015943">
    <property type="entry name" value="WD40/YVTN_repeat-like_dom_sf"/>
</dbReference>